<protein>
    <recommendedName>
        <fullName evidence="5">Beta-D-glucoside glucohydrolase</fullName>
    </recommendedName>
    <alternativeName>
        <fullName evidence="3">Cellobiase</fullName>
    </alternativeName>
    <alternativeName>
        <fullName evidence="4">Gentiobiase</fullName>
    </alternativeName>
</protein>
<evidence type="ECO:0000256" key="1">
    <source>
        <dbReference type="ARBA" id="ARBA00005336"/>
    </source>
</evidence>
<dbReference type="Pfam" id="PF00933">
    <property type="entry name" value="Glyco_hydro_3"/>
    <property type="match status" value="1"/>
</dbReference>
<feature type="compositionally biased region" description="Polar residues" evidence="6">
    <location>
        <begin position="12"/>
        <end position="26"/>
    </location>
</feature>
<dbReference type="InterPro" id="IPR002772">
    <property type="entry name" value="Glyco_hydro_3_C"/>
</dbReference>
<evidence type="ECO:0000256" key="4">
    <source>
        <dbReference type="ARBA" id="ARBA00032194"/>
    </source>
</evidence>
<proteinExistence type="inferred from homology"/>
<reference evidence="8" key="1">
    <citation type="submission" date="2024-07" db="EMBL/GenBank/DDBJ databases">
        <authorList>
            <person name="Biller S.J."/>
        </authorList>
    </citation>
    <scope>NUCLEOTIDE SEQUENCE</scope>
    <source>
        <strain evidence="8">WC2420</strain>
    </source>
</reference>
<comment type="similarity">
    <text evidence="1">Belongs to the glycosyl hydrolase 3 family.</text>
</comment>
<dbReference type="EMBL" id="CP165628">
    <property type="protein sequence ID" value="XDU73109.1"/>
    <property type="molecule type" value="Genomic_DNA"/>
</dbReference>
<accession>A0AB39VT13</accession>
<feature type="domain" description="Fibronectin type III-like" evidence="7">
    <location>
        <begin position="616"/>
        <end position="686"/>
    </location>
</feature>
<dbReference type="InterPro" id="IPR026891">
    <property type="entry name" value="Fn3-like"/>
</dbReference>
<evidence type="ECO:0000256" key="6">
    <source>
        <dbReference type="SAM" id="MobiDB-lite"/>
    </source>
</evidence>
<name>A0AB39VT13_9GAMM</name>
<dbReference type="Gene3D" id="3.40.50.1700">
    <property type="entry name" value="Glycoside hydrolase family 3 C-terminal domain"/>
    <property type="match status" value="1"/>
</dbReference>
<dbReference type="InterPro" id="IPR001764">
    <property type="entry name" value="Glyco_hydro_3_N"/>
</dbReference>
<dbReference type="SUPFAM" id="SSF52279">
    <property type="entry name" value="Beta-D-glucan exohydrolase, C-terminal domain"/>
    <property type="match status" value="1"/>
</dbReference>
<dbReference type="SUPFAM" id="SSF51445">
    <property type="entry name" value="(Trans)glycosidases"/>
    <property type="match status" value="1"/>
</dbReference>
<dbReference type="Gene3D" id="2.60.40.10">
    <property type="entry name" value="Immunoglobulins"/>
    <property type="match status" value="1"/>
</dbReference>
<dbReference type="GO" id="GO:0005975">
    <property type="term" value="P:carbohydrate metabolic process"/>
    <property type="evidence" value="ECO:0007669"/>
    <property type="project" value="InterPro"/>
</dbReference>
<evidence type="ECO:0000256" key="5">
    <source>
        <dbReference type="ARBA" id="ARBA00032594"/>
    </source>
</evidence>
<sequence length="790" mass="87909">MSNKEILEQDAVSMSETMTPQEQASLLSGHRMWKTEKIDRLGVPHIVMTDGTYGVRYSIQQIEQDEKGGQDFAAFLNVVNQRAKDVEIAWGTMKPATCFPNGSSFACSWDVELALTLGTALGQECQNLGVHLLLGPGINIRRTPLGGRSYEYYSEDPVISGDIAAGVINGLQQQGVGASLKHFACNNSEVERTTMDSIVDERALREIYLRGFERAVRQSQPWTVMSSYNRLNGVHTAENRWLLTDVLRNDWGFTGVVVADWHGIKERPESLLAGNDLDMPESESRKAQLLAALEDGRVDRKIAEQSCRRILSLVQKAKAAERRDTQVDYNQHHQLARSMVAESIVLLKNDRKLLPLEAESCSRLLVIGEGATVPVIQGSGCATTVPTQVDIPLDEMNKLAADQMNVRWIQGTSELESLRDALIEEACAAAAEADKIVIFASTENGYDGEGSDRTTLALAPGHDRLISAVAAVNPNVIVVLANPDAVVMPWLDEVGAVVETFFAGQAMGGGLADVLFGKANPSGKLTVTFPKRLQDTPTWLSYPGENGKHYYSEGIFVGYRWYDSREIEPLFPFGFGLSYSEFTYSDIELDKQTLRAGETVAVSFTLTNSGTCSGKEVCQLYSRYHQPRLARPHQELKGFCKVELAAGESRRITLQLPADDLRYYDTGRGEWILDHDLITLCVGTHSRSLPLQATLECQSAVARYRLIQHDTQPVFVLENPIARGMFNQFLQRELSINEQDAERILQHCANSFFGIFTTFDRRLRQSFDRKICEQLIKEINQAIKQQEIDA</sequence>
<organism evidence="8">
    <name type="scientific">Rouxiella sp. WC2420</name>
    <dbReference type="NCBI Taxonomy" id="3234145"/>
    <lineage>
        <taxon>Bacteria</taxon>
        <taxon>Pseudomonadati</taxon>
        <taxon>Pseudomonadota</taxon>
        <taxon>Gammaproteobacteria</taxon>
        <taxon>Enterobacterales</taxon>
        <taxon>Yersiniaceae</taxon>
        <taxon>Rouxiella</taxon>
    </lineage>
</organism>
<dbReference type="InterPro" id="IPR036881">
    <property type="entry name" value="Glyco_hydro_3_C_sf"/>
</dbReference>
<evidence type="ECO:0000256" key="2">
    <source>
        <dbReference type="ARBA" id="ARBA00022801"/>
    </source>
</evidence>
<keyword evidence="2 8" id="KW-0378">Hydrolase</keyword>
<dbReference type="InterPro" id="IPR050288">
    <property type="entry name" value="Cellulose_deg_GH3"/>
</dbReference>
<dbReference type="Pfam" id="PF01915">
    <property type="entry name" value="Glyco_hydro_3_C"/>
    <property type="match status" value="1"/>
</dbReference>
<evidence type="ECO:0000313" key="8">
    <source>
        <dbReference type="EMBL" id="XDU73109.1"/>
    </source>
</evidence>
<dbReference type="InterPro" id="IPR017853">
    <property type="entry name" value="GH"/>
</dbReference>
<dbReference type="Pfam" id="PF14310">
    <property type="entry name" value="Fn3-like"/>
    <property type="match status" value="1"/>
</dbReference>
<dbReference type="FunFam" id="2.60.40.10:FF:000495">
    <property type="entry name" value="Periplasmic beta-glucosidase"/>
    <property type="match status" value="1"/>
</dbReference>
<dbReference type="InterPro" id="IPR013783">
    <property type="entry name" value="Ig-like_fold"/>
</dbReference>
<feature type="region of interest" description="Disordered" evidence="6">
    <location>
        <begin position="1"/>
        <end position="26"/>
    </location>
</feature>
<gene>
    <name evidence="8" type="ORF">AB3G37_03040</name>
</gene>
<evidence type="ECO:0000256" key="3">
    <source>
        <dbReference type="ARBA" id="ARBA00031448"/>
    </source>
</evidence>
<dbReference type="PRINTS" id="PR00133">
    <property type="entry name" value="GLHYDRLASE3"/>
</dbReference>
<dbReference type="PANTHER" id="PTHR42715:SF10">
    <property type="entry name" value="BETA-GLUCOSIDASE"/>
    <property type="match status" value="1"/>
</dbReference>
<dbReference type="InterPro" id="IPR036962">
    <property type="entry name" value="Glyco_hydro_3_N_sf"/>
</dbReference>
<dbReference type="AlphaFoldDB" id="A0AB39VT13"/>
<dbReference type="RefSeq" id="WP_369789662.1">
    <property type="nucleotide sequence ID" value="NZ_CP165628.1"/>
</dbReference>
<dbReference type="GO" id="GO:0008422">
    <property type="term" value="F:beta-glucosidase activity"/>
    <property type="evidence" value="ECO:0007669"/>
    <property type="project" value="UniProtKB-ARBA"/>
</dbReference>
<dbReference type="PANTHER" id="PTHR42715">
    <property type="entry name" value="BETA-GLUCOSIDASE"/>
    <property type="match status" value="1"/>
</dbReference>
<dbReference type="SMART" id="SM01217">
    <property type="entry name" value="Fn3_like"/>
    <property type="match status" value="1"/>
</dbReference>
<dbReference type="Gene3D" id="3.20.20.300">
    <property type="entry name" value="Glycoside hydrolase, family 3, N-terminal domain"/>
    <property type="match status" value="1"/>
</dbReference>
<evidence type="ECO:0000259" key="7">
    <source>
        <dbReference type="SMART" id="SM01217"/>
    </source>
</evidence>